<protein>
    <recommendedName>
        <fullName evidence="1">CATRA-Associated Small Protein domain-containing protein</fullName>
    </recommendedName>
</protein>
<evidence type="ECO:0000313" key="2">
    <source>
        <dbReference type="EMBL" id="MBB3733283.1"/>
    </source>
</evidence>
<name>A0A7W5YFR8_9ACTN</name>
<proteinExistence type="predicted"/>
<organism evidence="2 3">
    <name type="scientific">Nonomuraea dietziae</name>
    <dbReference type="NCBI Taxonomy" id="65515"/>
    <lineage>
        <taxon>Bacteria</taxon>
        <taxon>Bacillati</taxon>
        <taxon>Actinomycetota</taxon>
        <taxon>Actinomycetes</taxon>
        <taxon>Streptosporangiales</taxon>
        <taxon>Streptosporangiaceae</taxon>
        <taxon>Nonomuraea</taxon>
    </lineage>
</organism>
<dbReference type="Pfam" id="PF20271">
    <property type="entry name" value="CATASP"/>
    <property type="match status" value="1"/>
</dbReference>
<dbReference type="GeneID" id="95395242"/>
<comment type="caution">
    <text evidence="2">The sequence shown here is derived from an EMBL/GenBank/DDBJ whole genome shotgun (WGS) entry which is preliminary data.</text>
</comment>
<accession>A0A7W5YFR8</accession>
<sequence>MDRARAVTILRAISGYQLSEGRWARVDRALRALEEAARSGDQRAAALAVRDLDLVGPVRLRNRHGDPPRRPIPEETRERLNRLVVEFEEREPAEDG</sequence>
<dbReference type="Proteomes" id="UP000579945">
    <property type="component" value="Unassembled WGS sequence"/>
</dbReference>
<gene>
    <name evidence="2" type="ORF">FHR33_009230</name>
</gene>
<evidence type="ECO:0000259" key="1">
    <source>
        <dbReference type="Pfam" id="PF20271"/>
    </source>
</evidence>
<feature type="domain" description="CATRA-Associated Small Protein" evidence="1">
    <location>
        <begin position="5"/>
        <end position="87"/>
    </location>
</feature>
<keyword evidence="3" id="KW-1185">Reference proteome</keyword>
<reference evidence="2 3" key="1">
    <citation type="submission" date="2020-08" db="EMBL/GenBank/DDBJ databases">
        <title>Sequencing the genomes of 1000 actinobacteria strains.</title>
        <authorList>
            <person name="Klenk H.-P."/>
        </authorList>
    </citation>
    <scope>NUCLEOTIDE SEQUENCE [LARGE SCALE GENOMIC DNA]</scope>
    <source>
        <strain evidence="2 3">DSM 44320</strain>
    </source>
</reference>
<dbReference type="EMBL" id="JACIBV010000002">
    <property type="protein sequence ID" value="MBB3733283.1"/>
    <property type="molecule type" value="Genomic_DNA"/>
</dbReference>
<evidence type="ECO:0000313" key="3">
    <source>
        <dbReference type="Proteomes" id="UP000579945"/>
    </source>
</evidence>
<dbReference type="RefSeq" id="WP_183661458.1">
    <property type="nucleotide sequence ID" value="NZ_BAAAXX010000077.1"/>
</dbReference>
<dbReference type="AlphaFoldDB" id="A0A7W5YFR8"/>
<dbReference type="InterPro" id="IPR046924">
    <property type="entry name" value="CATASP"/>
</dbReference>